<protein>
    <submittedName>
        <fullName evidence="3">Uncharacterized protein</fullName>
    </submittedName>
</protein>
<feature type="compositionally biased region" description="Polar residues" evidence="1">
    <location>
        <begin position="33"/>
        <end position="51"/>
    </location>
</feature>
<feature type="transmembrane region" description="Helical" evidence="2">
    <location>
        <begin position="6"/>
        <end position="24"/>
    </location>
</feature>
<sequence>MFGLPSIGKLLVLAAILGAVWYGFKMIGRMQQSRDAQNRQNAGGSNGSSTPSKKEADGALDMVQCPACKSYIPPDSKCHCGAQG</sequence>
<accession>A0A545TXD8</accession>
<dbReference type="RefSeq" id="WP_142895526.1">
    <property type="nucleotide sequence ID" value="NZ_ML660053.1"/>
</dbReference>
<evidence type="ECO:0000256" key="1">
    <source>
        <dbReference type="SAM" id="MobiDB-lite"/>
    </source>
</evidence>
<evidence type="ECO:0000313" key="3">
    <source>
        <dbReference type="EMBL" id="TQV81895.1"/>
    </source>
</evidence>
<gene>
    <name evidence="3" type="ORF">FKG95_06560</name>
</gene>
<evidence type="ECO:0000313" key="4">
    <source>
        <dbReference type="Proteomes" id="UP000315252"/>
    </source>
</evidence>
<evidence type="ECO:0000256" key="2">
    <source>
        <dbReference type="SAM" id="Phobius"/>
    </source>
</evidence>
<dbReference type="EMBL" id="VHSH01000002">
    <property type="protein sequence ID" value="TQV81895.1"/>
    <property type="molecule type" value="Genomic_DNA"/>
</dbReference>
<keyword evidence="2" id="KW-0812">Transmembrane</keyword>
<keyword evidence="2" id="KW-0472">Membrane</keyword>
<feature type="region of interest" description="Disordered" evidence="1">
    <location>
        <begin position="33"/>
        <end position="57"/>
    </location>
</feature>
<reference evidence="3 4" key="1">
    <citation type="submission" date="2019-06" db="EMBL/GenBank/DDBJ databases">
        <title>Whole genome sequence for Rhodospirillaceae sp. R148.</title>
        <authorList>
            <person name="Wang G."/>
        </authorList>
    </citation>
    <scope>NUCLEOTIDE SEQUENCE [LARGE SCALE GENOMIC DNA]</scope>
    <source>
        <strain evidence="3 4">R148</strain>
    </source>
</reference>
<keyword evidence="2" id="KW-1133">Transmembrane helix</keyword>
<organism evidence="3 4">
    <name type="scientific">Denitrobaculum tricleocarpae</name>
    <dbReference type="NCBI Taxonomy" id="2591009"/>
    <lineage>
        <taxon>Bacteria</taxon>
        <taxon>Pseudomonadati</taxon>
        <taxon>Pseudomonadota</taxon>
        <taxon>Alphaproteobacteria</taxon>
        <taxon>Rhodospirillales</taxon>
        <taxon>Rhodospirillaceae</taxon>
        <taxon>Denitrobaculum</taxon>
    </lineage>
</organism>
<proteinExistence type="predicted"/>
<dbReference type="Proteomes" id="UP000315252">
    <property type="component" value="Unassembled WGS sequence"/>
</dbReference>
<dbReference type="AlphaFoldDB" id="A0A545TXD8"/>
<name>A0A545TXD8_9PROT</name>
<dbReference type="OrthoDB" id="7366267at2"/>
<comment type="caution">
    <text evidence="3">The sequence shown here is derived from an EMBL/GenBank/DDBJ whole genome shotgun (WGS) entry which is preliminary data.</text>
</comment>
<keyword evidence="4" id="KW-1185">Reference proteome</keyword>